<dbReference type="InterPro" id="IPR036875">
    <property type="entry name" value="Znf_CCHC_sf"/>
</dbReference>
<evidence type="ECO:0000313" key="5">
    <source>
        <dbReference type="EMBL" id="GEU75825.1"/>
    </source>
</evidence>
<feature type="domain" description="CCHC-type" evidence="4">
    <location>
        <begin position="142"/>
        <end position="158"/>
    </location>
</feature>
<proteinExistence type="predicted"/>
<evidence type="ECO:0000256" key="2">
    <source>
        <dbReference type="SAM" id="Coils"/>
    </source>
</evidence>
<keyword evidence="2" id="KW-0175">Coiled coil</keyword>
<keyword evidence="1" id="KW-0862">Zinc</keyword>
<keyword evidence="5" id="KW-0695">RNA-directed DNA polymerase</keyword>
<dbReference type="AlphaFoldDB" id="A0A6L2MTW0"/>
<name>A0A6L2MTW0_TANCI</name>
<keyword evidence="5" id="KW-0548">Nucleotidyltransferase</keyword>
<feature type="coiled-coil region" evidence="2">
    <location>
        <begin position="488"/>
        <end position="515"/>
    </location>
</feature>
<keyword evidence="1" id="KW-0479">Metal-binding</keyword>
<gene>
    <name evidence="5" type="ORF">Tci_047803</name>
</gene>
<dbReference type="PROSITE" id="PS50158">
    <property type="entry name" value="ZF_CCHC"/>
    <property type="match status" value="1"/>
</dbReference>
<dbReference type="InterPro" id="IPR001878">
    <property type="entry name" value="Znf_CCHC"/>
</dbReference>
<evidence type="ECO:0000256" key="3">
    <source>
        <dbReference type="SAM" id="MobiDB-lite"/>
    </source>
</evidence>
<comment type="caution">
    <text evidence="5">The sequence shown here is derived from an EMBL/GenBank/DDBJ whole genome shotgun (WGS) entry which is preliminary data.</text>
</comment>
<evidence type="ECO:0000256" key="1">
    <source>
        <dbReference type="PROSITE-ProRule" id="PRU00047"/>
    </source>
</evidence>
<dbReference type="GO" id="GO:0003964">
    <property type="term" value="F:RNA-directed DNA polymerase activity"/>
    <property type="evidence" value="ECO:0007669"/>
    <property type="project" value="UniProtKB-KW"/>
</dbReference>
<protein>
    <submittedName>
        <fullName evidence="5">Reverse transcriptase domain-containing protein</fullName>
    </submittedName>
</protein>
<evidence type="ECO:0000259" key="4">
    <source>
        <dbReference type="PROSITE" id="PS50158"/>
    </source>
</evidence>
<reference evidence="5" key="1">
    <citation type="journal article" date="2019" name="Sci. Rep.">
        <title>Draft genome of Tanacetum cinerariifolium, the natural source of mosquito coil.</title>
        <authorList>
            <person name="Yamashiro T."/>
            <person name="Shiraishi A."/>
            <person name="Satake H."/>
            <person name="Nakayama K."/>
        </authorList>
    </citation>
    <scope>NUCLEOTIDE SEQUENCE</scope>
</reference>
<dbReference type="GO" id="GO:0008270">
    <property type="term" value="F:zinc ion binding"/>
    <property type="evidence" value="ECO:0007669"/>
    <property type="project" value="UniProtKB-KW"/>
</dbReference>
<sequence>MLNSTKHGPLVYGTIKVDGVTRTKTYKELTDAEKLQDDCDVIATNIILQVLQTTYPSPAMSKQPQAEFPQLDSGLAVLSFLPEHLPIQETKQPFKMAGLHSNKCRGGQGQSFAGMGTKSNATSSMINRNGGNNAAVQARVVRCYNCQGEGHMARQCTQLKRPRNSAWFKEKILLVQAQEAGQTDDLDAFDSYCDEAPCAKAVLMANLSSYDSPVISENVNESLAAELERYKEQVRIFEERQKVDLNDHEKFIESQINDMIHNKNAKFSTFQKEIDTMKFSLSKLIKENESLMTTIAVLKKQTKEKEDKYIVETIDLEKQKKELENIVFKVGQFAQTMHMLTKIQVFYDDTHKQARGYQNPFYLKKAQRIKPTLYDGTMISRKHDVIFVVDSEETLILAEENFDNGLHNEINEVKTVFNQMEDVVEQYSVDKKCFEMQKKELLLENDRLLELIISQDLMYTAVNSLKVIDECESLRKDYCEEYNRNLTLEAELSKMNELSKKYSRLQNHCISLELKLQQNKERFQNNSNLDDLALNENFVINDLKAQLQAKASSISKLRAHIATIKGKNVSENNVHVNNAYVIALGMFKLDLEPLSYRLKNNREAHEDYIQNTKEHTDTLRRVVEQARKQHPRVIASTSASGSQSKNDTKKNRITPAASSNKKNKAVEVHPRKVMSSSNKRNHVSLCNTNFKHVVKDVNSKFVCSTCNGCLFSSNPDKCVVTYINDVNKRAKSESDKSKQMEWKPTSKVFTSVRHMWLLIGGTFIINGAKCLMTRITSNPIVPCIDVIDEILEEDFNALFDEGSEIFHSIEVTILKEKLFVEFDDFMAMTADENSESDTKEPPFEKITFNTDYKIKTSLEEPHTDLKLKPLPDNLEYAFLEEPSFLSVIISS</sequence>
<keyword evidence="1" id="KW-0863">Zinc-finger</keyword>
<keyword evidence="5" id="KW-0808">Transferase</keyword>
<feature type="compositionally biased region" description="Polar residues" evidence="3">
    <location>
        <begin position="635"/>
        <end position="645"/>
    </location>
</feature>
<dbReference type="SUPFAM" id="SSF57756">
    <property type="entry name" value="Retrovirus zinc finger-like domains"/>
    <property type="match status" value="1"/>
</dbReference>
<dbReference type="Pfam" id="PF00098">
    <property type="entry name" value="zf-CCHC"/>
    <property type="match status" value="1"/>
</dbReference>
<accession>A0A6L2MTW0</accession>
<dbReference type="Gene3D" id="4.10.60.10">
    <property type="entry name" value="Zinc finger, CCHC-type"/>
    <property type="match status" value="1"/>
</dbReference>
<dbReference type="EMBL" id="BKCJ010007158">
    <property type="protein sequence ID" value="GEU75825.1"/>
    <property type="molecule type" value="Genomic_DNA"/>
</dbReference>
<dbReference type="SMART" id="SM00343">
    <property type="entry name" value="ZnF_C2HC"/>
    <property type="match status" value="1"/>
</dbReference>
<dbReference type="GO" id="GO:0003676">
    <property type="term" value="F:nucleic acid binding"/>
    <property type="evidence" value="ECO:0007669"/>
    <property type="project" value="InterPro"/>
</dbReference>
<feature type="region of interest" description="Disordered" evidence="3">
    <location>
        <begin position="627"/>
        <end position="674"/>
    </location>
</feature>
<organism evidence="5">
    <name type="scientific">Tanacetum cinerariifolium</name>
    <name type="common">Dalmatian daisy</name>
    <name type="synonym">Chrysanthemum cinerariifolium</name>
    <dbReference type="NCBI Taxonomy" id="118510"/>
    <lineage>
        <taxon>Eukaryota</taxon>
        <taxon>Viridiplantae</taxon>
        <taxon>Streptophyta</taxon>
        <taxon>Embryophyta</taxon>
        <taxon>Tracheophyta</taxon>
        <taxon>Spermatophyta</taxon>
        <taxon>Magnoliopsida</taxon>
        <taxon>eudicotyledons</taxon>
        <taxon>Gunneridae</taxon>
        <taxon>Pentapetalae</taxon>
        <taxon>asterids</taxon>
        <taxon>campanulids</taxon>
        <taxon>Asterales</taxon>
        <taxon>Asteraceae</taxon>
        <taxon>Asteroideae</taxon>
        <taxon>Anthemideae</taxon>
        <taxon>Anthemidinae</taxon>
        <taxon>Tanacetum</taxon>
    </lineage>
</organism>